<organism evidence="2 3">
    <name type="scientific">Engystomops pustulosus</name>
    <name type="common">Tungara frog</name>
    <name type="synonym">Physalaemus pustulosus</name>
    <dbReference type="NCBI Taxonomy" id="76066"/>
    <lineage>
        <taxon>Eukaryota</taxon>
        <taxon>Metazoa</taxon>
        <taxon>Chordata</taxon>
        <taxon>Craniata</taxon>
        <taxon>Vertebrata</taxon>
        <taxon>Euteleostomi</taxon>
        <taxon>Amphibia</taxon>
        <taxon>Batrachia</taxon>
        <taxon>Anura</taxon>
        <taxon>Neobatrachia</taxon>
        <taxon>Hyloidea</taxon>
        <taxon>Leptodactylidae</taxon>
        <taxon>Leiuperinae</taxon>
        <taxon>Engystomops</taxon>
    </lineage>
</organism>
<accession>A0AAV6YV70</accession>
<protein>
    <submittedName>
        <fullName evidence="2">Uncharacterized protein</fullName>
    </submittedName>
</protein>
<evidence type="ECO:0000313" key="3">
    <source>
        <dbReference type="Proteomes" id="UP000824782"/>
    </source>
</evidence>
<dbReference type="EMBL" id="WNYA01013390">
    <property type="protein sequence ID" value="KAG8539710.1"/>
    <property type="molecule type" value="Genomic_DNA"/>
</dbReference>
<dbReference type="SUPFAM" id="SSF50814">
    <property type="entry name" value="Lipocalins"/>
    <property type="match status" value="1"/>
</dbReference>
<dbReference type="Gene3D" id="2.40.128.20">
    <property type="match status" value="1"/>
</dbReference>
<gene>
    <name evidence="2" type="ORF">GDO81_020493</name>
</gene>
<dbReference type="Proteomes" id="UP000824782">
    <property type="component" value="Unassembled WGS sequence"/>
</dbReference>
<keyword evidence="1" id="KW-0732">Signal</keyword>
<dbReference type="AlphaFoldDB" id="A0AAV6YV70"/>
<proteinExistence type="predicted"/>
<sequence>MAISATFQLILLCLLHVTGVSSLDSCLKEKRLPIEFNQINGLWNVKAIASRDTLKFLTEMHYSYAKISLTEKNGTITKFFNPIESMFPEPENFQRVHDEKETLTYRRVEQKELGLMTIFQVHPDELIMSYQSEGIVKSSVLYVRSSAHTESELEDFQEWMRCKGLTYYKEFNNTVDYAQKCYGLLEEKHLAAENKENFTSWHLVAKSSSSMDQHYNVRILYTARLEISKEEDKYTLREIITA</sequence>
<evidence type="ECO:0000313" key="2">
    <source>
        <dbReference type="EMBL" id="KAG8539710.1"/>
    </source>
</evidence>
<dbReference type="InterPro" id="IPR012674">
    <property type="entry name" value="Calycin"/>
</dbReference>
<feature type="signal peptide" evidence="1">
    <location>
        <begin position="1"/>
        <end position="22"/>
    </location>
</feature>
<keyword evidence="3" id="KW-1185">Reference proteome</keyword>
<feature type="chain" id="PRO_5043843335" evidence="1">
    <location>
        <begin position="23"/>
        <end position="242"/>
    </location>
</feature>
<reference evidence="2" key="1">
    <citation type="thesis" date="2020" institute="ProQuest LLC" country="789 East Eisenhower Parkway, Ann Arbor, MI, USA">
        <title>Comparative Genomics and Chromosome Evolution.</title>
        <authorList>
            <person name="Mudd A.B."/>
        </authorList>
    </citation>
    <scope>NUCLEOTIDE SEQUENCE</scope>
    <source>
        <strain evidence="2">237g6f4</strain>
        <tissue evidence="2">Blood</tissue>
    </source>
</reference>
<comment type="caution">
    <text evidence="2">The sequence shown here is derived from an EMBL/GenBank/DDBJ whole genome shotgun (WGS) entry which is preliminary data.</text>
</comment>
<evidence type="ECO:0000256" key="1">
    <source>
        <dbReference type="SAM" id="SignalP"/>
    </source>
</evidence>
<name>A0AAV6YV70_ENGPU</name>